<dbReference type="EC" id="2.7.11.1" evidence="4"/>
<evidence type="ECO:0000256" key="13">
    <source>
        <dbReference type="ARBA" id="ARBA00025079"/>
    </source>
</evidence>
<dbReference type="Pfam" id="PF23593">
    <property type="entry name" value="HEAT_ATR"/>
    <property type="match status" value="1"/>
</dbReference>
<dbReference type="InterPro" id="IPR000403">
    <property type="entry name" value="PI3/4_kinase_cat_dom"/>
</dbReference>
<dbReference type="InterPro" id="IPR014009">
    <property type="entry name" value="PIK_FAT"/>
</dbReference>
<keyword evidence="10" id="KW-0067">ATP-binding</keyword>
<comment type="catalytic activity">
    <reaction evidence="15">
        <text>L-seryl-[protein] + ATP = O-phospho-L-seryl-[protein] + ADP + H(+)</text>
        <dbReference type="Rhea" id="RHEA:17989"/>
        <dbReference type="Rhea" id="RHEA-COMP:9863"/>
        <dbReference type="Rhea" id="RHEA-COMP:11604"/>
        <dbReference type="ChEBI" id="CHEBI:15378"/>
        <dbReference type="ChEBI" id="CHEBI:29999"/>
        <dbReference type="ChEBI" id="CHEBI:30616"/>
        <dbReference type="ChEBI" id="CHEBI:83421"/>
        <dbReference type="ChEBI" id="CHEBI:456216"/>
        <dbReference type="EC" id="2.7.11.1"/>
    </reaction>
</comment>
<dbReference type="SUPFAM" id="SSF48371">
    <property type="entry name" value="ARM repeat"/>
    <property type="match status" value="2"/>
</dbReference>
<evidence type="ECO:0000313" key="21">
    <source>
        <dbReference type="Proteomes" id="UP001274830"/>
    </source>
</evidence>
<keyword evidence="7" id="KW-0547">Nucleotide-binding</keyword>
<dbReference type="GO" id="GO:0000723">
    <property type="term" value="P:telomere maintenance"/>
    <property type="evidence" value="ECO:0007669"/>
    <property type="project" value="TreeGrafter"/>
</dbReference>
<dbReference type="PROSITE" id="PS50290">
    <property type="entry name" value="PI3_4_KINASE_3"/>
    <property type="match status" value="1"/>
</dbReference>
<dbReference type="GO" id="GO:0005524">
    <property type="term" value="F:ATP binding"/>
    <property type="evidence" value="ECO:0007669"/>
    <property type="project" value="UniProtKB-KW"/>
</dbReference>
<evidence type="ECO:0000256" key="6">
    <source>
        <dbReference type="ARBA" id="ARBA00022679"/>
    </source>
</evidence>
<dbReference type="GO" id="GO:0006281">
    <property type="term" value="P:DNA repair"/>
    <property type="evidence" value="ECO:0007669"/>
    <property type="project" value="UniProtKB-KW"/>
</dbReference>
<evidence type="ECO:0000256" key="7">
    <source>
        <dbReference type="ARBA" id="ARBA00022741"/>
    </source>
</evidence>
<dbReference type="InterPro" id="IPR056802">
    <property type="entry name" value="ATR-like_M-HEAT"/>
</dbReference>
<feature type="region of interest" description="Disordered" evidence="16">
    <location>
        <begin position="399"/>
        <end position="426"/>
    </location>
</feature>
<keyword evidence="5" id="KW-0723">Serine/threonine-protein kinase</keyword>
<evidence type="ECO:0000256" key="15">
    <source>
        <dbReference type="ARBA" id="ARBA00048679"/>
    </source>
</evidence>
<comment type="subcellular location">
    <subcellularLocation>
        <location evidence="1">Nucleus</location>
    </subcellularLocation>
</comment>
<dbReference type="Pfam" id="PF25030">
    <property type="entry name" value="M-HEAT_ATR"/>
    <property type="match status" value="1"/>
</dbReference>
<evidence type="ECO:0000256" key="5">
    <source>
        <dbReference type="ARBA" id="ARBA00022527"/>
    </source>
</evidence>
<dbReference type="InterPro" id="IPR003152">
    <property type="entry name" value="FATC_dom"/>
</dbReference>
<evidence type="ECO:0000313" key="20">
    <source>
        <dbReference type="EMBL" id="KAK3679373.1"/>
    </source>
</evidence>
<dbReference type="FunFam" id="1.10.1070.11:FF:000031">
    <property type="entry name" value="Phosphatidyl inositol 3-kinase"/>
    <property type="match status" value="1"/>
</dbReference>
<dbReference type="GeneID" id="89960251"/>
<evidence type="ECO:0000256" key="4">
    <source>
        <dbReference type="ARBA" id="ARBA00012513"/>
    </source>
</evidence>
<dbReference type="InterPro" id="IPR018936">
    <property type="entry name" value="PI3/4_kinase_CS"/>
</dbReference>
<evidence type="ECO:0000256" key="16">
    <source>
        <dbReference type="SAM" id="MobiDB-lite"/>
    </source>
</evidence>
<dbReference type="CDD" id="cd00892">
    <property type="entry name" value="PIKKc_ATR"/>
    <property type="match status" value="1"/>
</dbReference>
<dbReference type="InterPro" id="IPR057564">
    <property type="entry name" value="HEAT_ATR"/>
</dbReference>
<reference evidence="20" key="1">
    <citation type="submission" date="2023-07" db="EMBL/GenBank/DDBJ databases">
        <title>Black Yeasts Isolated from many extreme environments.</title>
        <authorList>
            <person name="Coleine C."/>
            <person name="Stajich J.E."/>
            <person name="Selbmann L."/>
        </authorList>
    </citation>
    <scope>NUCLEOTIDE SEQUENCE</scope>
    <source>
        <strain evidence="20">CCFEE 5485</strain>
    </source>
</reference>
<dbReference type="Pfam" id="PF02259">
    <property type="entry name" value="FAT"/>
    <property type="match status" value="1"/>
</dbReference>
<dbReference type="PROSITE" id="PS51190">
    <property type="entry name" value="FATC"/>
    <property type="match status" value="1"/>
</dbReference>
<evidence type="ECO:0000256" key="1">
    <source>
        <dbReference type="ARBA" id="ARBA00004123"/>
    </source>
</evidence>
<comment type="subunit">
    <text evidence="3">Associates with DNA double-strand breaks.</text>
</comment>
<dbReference type="EMBL" id="JAUTXT010000002">
    <property type="protein sequence ID" value="KAK3679373.1"/>
    <property type="molecule type" value="Genomic_DNA"/>
</dbReference>
<gene>
    <name evidence="20" type="primary">MEC1</name>
    <name evidence="20" type="ORF">LTR78_000934</name>
</gene>
<feature type="domain" description="FATC" evidence="19">
    <location>
        <begin position="2320"/>
        <end position="2352"/>
    </location>
</feature>
<dbReference type="SMART" id="SM00802">
    <property type="entry name" value="UME"/>
    <property type="match status" value="1"/>
</dbReference>
<dbReference type="InterPro" id="IPR011009">
    <property type="entry name" value="Kinase-like_dom_sf"/>
</dbReference>
<evidence type="ECO:0000256" key="8">
    <source>
        <dbReference type="ARBA" id="ARBA00022763"/>
    </source>
</evidence>
<evidence type="ECO:0000259" key="19">
    <source>
        <dbReference type="PROSITE" id="PS51190"/>
    </source>
</evidence>
<evidence type="ECO:0000256" key="12">
    <source>
        <dbReference type="ARBA" id="ARBA00023242"/>
    </source>
</evidence>
<evidence type="ECO:0000256" key="3">
    <source>
        <dbReference type="ARBA" id="ARBA00011370"/>
    </source>
</evidence>
<organism evidence="20 21">
    <name type="scientific">Recurvomyces mirabilis</name>
    <dbReference type="NCBI Taxonomy" id="574656"/>
    <lineage>
        <taxon>Eukaryota</taxon>
        <taxon>Fungi</taxon>
        <taxon>Dikarya</taxon>
        <taxon>Ascomycota</taxon>
        <taxon>Pezizomycotina</taxon>
        <taxon>Dothideomycetes</taxon>
        <taxon>Dothideomycetidae</taxon>
        <taxon>Mycosphaerellales</taxon>
        <taxon>Teratosphaeriaceae</taxon>
        <taxon>Recurvomyces</taxon>
    </lineage>
</organism>
<dbReference type="PROSITE" id="PS51189">
    <property type="entry name" value="FAT"/>
    <property type="match status" value="1"/>
</dbReference>
<proteinExistence type="inferred from homology"/>
<evidence type="ECO:0000256" key="9">
    <source>
        <dbReference type="ARBA" id="ARBA00022777"/>
    </source>
</evidence>
<dbReference type="InterPro" id="IPR016024">
    <property type="entry name" value="ARM-type_fold"/>
</dbReference>
<dbReference type="GO" id="GO:0004674">
    <property type="term" value="F:protein serine/threonine kinase activity"/>
    <property type="evidence" value="ECO:0007669"/>
    <property type="project" value="UniProtKB-KW"/>
</dbReference>
<dbReference type="Proteomes" id="UP001274830">
    <property type="component" value="Unassembled WGS sequence"/>
</dbReference>
<feature type="domain" description="PI3K/PI4K catalytic" evidence="17">
    <location>
        <begin position="2016"/>
        <end position="2325"/>
    </location>
</feature>
<keyword evidence="12" id="KW-0539">Nucleus</keyword>
<dbReference type="Gene3D" id="1.10.1070.11">
    <property type="entry name" value="Phosphatidylinositol 3-/4-kinase, catalytic domain"/>
    <property type="match status" value="1"/>
</dbReference>
<dbReference type="SMART" id="SM00146">
    <property type="entry name" value="PI3Kc"/>
    <property type="match status" value="1"/>
</dbReference>
<dbReference type="SMART" id="SM01343">
    <property type="entry name" value="FATC"/>
    <property type="match status" value="1"/>
</dbReference>
<dbReference type="Pfam" id="PF02260">
    <property type="entry name" value="FATC"/>
    <property type="match status" value="1"/>
</dbReference>
<dbReference type="RefSeq" id="XP_064696768.1">
    <property type="nucleotide sequence ID" value="XM_064835718.1"/>
</dbReference>
<dbReference type="PROSITE" id="PS00916">
    <property type="entry name" value="PI3_4_KINASE_2"/>
    <property type="match status" value="1"/>
</dbReference>
<dbReference type="PANTHER" id="PTHR11139:SF125">
    <property type="entry name" value="SERINE_THREONINE-PROTEIN KINASE MEC1"/>
    <property type="match status" value="1"/>
</dbReference>
<dbReference type="InterPro" id="IPR036940">
    <property type="entry name" value="PI3/4_kinase_cat_sf"/>
</dbReference>
<dbReference type="PANTHER" id="PTHR11139">
    <property type="entry name" value="ATAXIA TELANGIECTASIA MUTATED ATM -RELATED"/>
    <property type="match status" value="1"/>
</dbReference>
<keyword evidence="9 20" id="KW-0418">Kinase</keyword>
<dbReference type="Pfam" id="PF08064">
    <property type="entry name" value="UME"/>
    <property type="match status" value="1"/>
</dbReference>
<feature type="domain" description="FAT" evidence="18">
    <location>
        <begin position="1337"/>
        <end position="1904"/>
    </location>
</feature>
<protein>
    <recommendedName>
        <fullName evidence="4">non-specific serine/threonine protein kinase</fullName>
        <ecNumber evidence="4">2.7.11.1</ecNumber>
    </recommendedName>
</protein>
<dbReference type="GO" id="GO:0000077">
    <property type="term" value="P:DNA damage checkpoint signaling"/>
    <property type="evidence" value="ECO:0007669"/>
    <property type="project" value="TreeGrafter"/>
</dbReference>
<sequence>MARRIPDVNGNAPPPSTLAAQIVQNQTGSAPQQNGGAEIPLKSLLNEILTLPDTAQETDIAVNVKLVHVVAEAGLSPLATLDPFANHDAVLSEAADSIAVIAKTIKRKPEVLLTPIVEGGPQLVLLLVSRLVSICGKPKTESLQIAELLDTAIRALLASLELWTAAAVVESMCTGIVEECLSILEAQKELNTPFSCTVPSAKTVAKLWPQAEAAIATPYRCQETITSHNHAFMLALALSTVESLDREWRYNVQLRLQMLLAAMRKRLTAVKQWETALLQLLSMDDHLLVLQHILADLDNVALSQAAQEYITKTLVTDLRIRNGLYKESLIAYALAAAKAKAFDNLGDDMRIAIATWLVRCLPEHELPPDVLELRDMLQSDDSMLDAELRASFLRLSTPSAGVAQHRRKRRRLSPESVPRPNLSDSLRSRLLHDEGQARSDMSNIATSMYTDLDEAEQCRVWRILRERASIQPELVAQTITALLQSPALRAARRPRIEAMLAIQTIARSTTKPVFLQLNDSHIGRYCISSVHSSLRELRIAAGKCLPLFLRDDLPAELLRHNRHIALEYLRQLSDQDAANEHETLIPVWAEVGFSCGDRELNLALLRLVEYLGNPNPLICAVAHAEIDRLATLRDQTVGDMFKPFWSTIAISVVQDLTLRPQKAQHLCDLLGTNVSELLLSTQHHTIPTLLLSKKKDILQKLAAARQTTIQDLFMQPTINFVATFATLLLQPVNDPEEAGLACLVEVTQSFRNLDNMTNLIKVHADAIACEMLTRTGDVADNRKPRMYRAIQIFTNIVQRRQGQSKSEKKSNKAMYGFVEEHALPMMARLSEVIESGSSAQLNEERLRCVKGIKEMIHLAKSHVSVALSQLRATLQSAMTRPELREVALAAWLQLLVVLEGEDVEPMIGQTFALILQYWDSLTPELHHTIHSNIAELIRTHQRVVQDSVMTLPSLKSIPLLSKFGAEIEHLRAHESPESHCKAFEQRLRDESLATVRQALRELLPFLVENQEFLHDAAVSEQPVLILSLLMRALLDVDTKFASRDVEVAELCGSALGAIGCLDSNRVEASRPSKQVLVLSNFEKASETLDWAVVLLEDVLVKSFRSVTNARSQGFVAYVLQEMLRSCGFRDAVSRTRSSQGSTANQKWLSMPEHVRITLTPFLSSHYHITNAQTNPPQRTYPGFSMDANHSSWLRSLVYDLMWRAKGDNAKMIFPLLARLVRNNDIGIATFMLPYVVMNVVVGGTVTDVRELHDELLAVLQCEPMTNAQTETAKQGGEAVFKVLDYMSAWLQEKKRLLSQTRADAFRTGISPGDFDEISDMDQIKGIEQFLAELPAEAIATRAIQCGSYARALFNWEQHIRQHRTIIPSPQTQQDDQSLYGRLHDIYACIDEPDGLEGLGAHLSFLTEEQQAVQHAKAGRWTAASAWYEAQLAEESLEPGEKLDLQVSLLKCFRETGQYASMQKYSESFLRQSDTRPPAILSMLAESDWMTGTFSTETDGLAQNDSGAWRDMSIAVRTMLDGITSTTPNVLAKQISAMRVSIAQSMTESGTTSIQACHDELRNLHALHEIEALTNGQAVDAYLKSADKRLAVLGSYNSDKVYLLGIRRAFMQARSDTVVDAEIAPLWLSTARLARKAGNSHHAYHAVLQAHACGDRTAKLEEARLLWHDGHQRQAIQSLQSAIDARLFEPSDDTMEDSGTTGGDKSQNLLVARAHLMLAKWLDTSGQSQAKDMQNRYQFAAKNFQRWEKGHYYLGKHYSKLLEAEKTIPSDKQSLSYRAGEMTKSVIENLMRSIPFGNKYWHETIPKVLTLWLDLGLELLKKPARGEDPSLHERRQKALQAVNKQFQKYYERIPAYVFYTALPQMVSRISHPHPDVWKQLLNCLMRIVQTHPSQALWYMLPVLKATDRVRAERGMEILNKLKDPKRQAKGEVDLRSLIVQSQKMADALLQASERHVEPKRAHISLAKDLDFNVKLAPLPLVVPVETSLMANIPLGANTDTIRKHKAFAQDKVTIAGFTDDVLVLSSLQRPRKINVRGSDGKLYGLLCKPKDDLRKDQRLMDFNGIINRALKRDAESSKRRLYIKTYAVTPLSEESGTLEWVEGIKPMRDILTGVYSRKGQKIDYHHIKAMLEQQKTPSEHAQIFVDEVLPQFPPLLHEWFTETFSDPETWFIARLRYTRTAAVMSIVGHILGLGDRHGENILLQEGTGGVFHVDFNCLFDKGRTFEKPELVPFRLTHNMVDAMGAYGYEGPFRKSAELTLAQLRQNKDTLMTILETFLYDPTTDFIGNKKKKNTVGVPETPQEILDSVARKLKGLLIHEHVPLGVEGYVDALIQEATSHANLAAMYIGWCAFL</sequence>
<name>A0AAE1C5Z3_9PEZI</name>
<evidence type="ECO:0000256" key="10">
    <source>
        <dbReference type="ARBA" id="ARBA00022840"/>
    </source>
</evidence>
<evidence type="ECO:0000259" key="18">
    <source>
        <dbReference type="PROSITE" id="PS51189"/>
    </source>
</evidence>
<dbReference type="Pfam" id="PF00454">
    <property type="entry name" value="PI3_PI4_kinase"/>
    <property type="match status" value="1"/>
</dbReference>
<dbReference type="SUPFAM" id="SSF56112">
    <property type="entry name" value="Protein kinase-like (PK-like)"/>
    <property type="match status" value="1"/>
</dbReference>
<dbReference type="Gene3D" id="3.30.1010.10">
    <property type="entry name" value="Phosphatidylinositol 3-kinase Catalytic Subunit, Chain A, domain 4"/>
    <property type="match status" value="1"/>
</dbReference>
<keyword evidence="8" id="KW-0227">DNA damage</keyword>
<evidence type="ECO:0000256" key="14">
    <source>
        <dbReference type="ARBA" id="ARBA00047899"/>
    </source>
</evidence>
<comment type="catalytic activity">
    <reaction evidence="14">
        <text>L-threonyl-[protein] + ATP = O-phospho-L-threonyl-[protein] + ADP + H(+)</text>
        <dbReference type="Rhea" id="RHEA:46608"/>
        <dbReference type="Rhea" id="RHEA-COMP:11060"/>
        <dbReference type="Rhea" id="RHEA-COMP:11605"/>
        <dbReference type="ChEBI" id="CHEBI:15378"/>
        <dbReference type="ChEBI" id="CHEBI:30013"/>
        <dbReference type="ChEBI" id="CHEBI:30616"/>
        <dbReference type="ChEBI" id="CHEBI:61977"/>
        <dbReference type="ChEBI" id="CHEBI:456216"/>
        <dbReference type="EC" id="2.7.11.1"/>
    </reaction>
</comment>
<dbReference type="InterPro" id="IPR012993">
    <property type="entry name" value="UME"/>
</dbReference>
<evidence type="ECO:0000259" key="17">
    <source>
        <dbReference type="PROSITE" id="PS50290"/>
    </source>
</evidence>
<dbReference type="InterPro" id="IPR050517">
    <property type="entry name" value="DDR_Repair_Kinase"/>
</dbReference>
<accession>A0AAE1C5Z3</accession>
<dbReference type="GO" id="GO:0005634">
    <property type="term" value="C:nucleus"/>
    <property type="evidence" value="ECO:0007669"/>
    <property type="project" value="UniProtKB-SubCell"/>
</dbReference>
<dbReference type="InterPro" id="IPR003151">
    <property type="entry name" value="PIK-rel_kinase_FAT"/>
</dbReference>
<keyword evidence="6 20" id="KW-0808">Transferase</keyword>
<dbReference type="GO" id="GO:0005694">
    <property type="term" value="C:chromosome"/>
    <property type="evidence" value="ECO:0007669"/>
    <property type="project" value="TreeGrafter"/>
</dbReference>
<comment type="caution">
    <text evidence="20">The sequence shown here is derived from an EMBL/GenBank/DDBJ whole genome shotgun (WGS) entry which is preliminary data.</text>
</comment>
<comment type="function">
    <text evidence="13">Serine/threonine protein kinase which activates checkpoint signaling upon genotoxic stresses such as ionizing radiation (IR), ultraviolet light (UV), or DNA replication stalling, thereby acting as a DNA damage sensor. Recognizes the substrate consensus sequence [ST]-Q. Phosphorylates histone H2A to form H2AS128ph (gamma-H2A) at sites of DNA damage, involved in the regulation of DNA damage response mechanism. Required for the control of telomere length and genome stability.</text>
</comment>
<evidence type="ECO:0000256" key="2">
    <source>
        <dbReference type="ARBA" id="ARBA00010769"/>
    </source>
</evidence>
<evidence type="ECO:0000256" key="11">
    <source>
        <dbReference type="ARBA" id="ARBA00023204"/>
    </source>
</evidence>
<keyword evidence="21" id="KW-1185">Reference proteome</keyword>
<keyword evidence="11" id="KW-0234">DNA repair</keyword>
<comment type="similarity">
    <text evidence="2">Belongs to the PI3/PI4-kinase family. ATM subfamily.</text>
</comment>